<proteinExistence type="inferred from homology"/>
<dbReference type="Gene3D" id="3.30.420.10">
    <property type="entry name" value="Ribonuclease H-like superfamily/Ribonuclease H"/>
    <property type="match status" value="1"/>
</dbReference>
<dbReference type="SMART" id="SM00474">
    <property type="entry name" value="35EXOc"/>
    <property type="match status" value="1"/>
</dbReference>
<evidence type="ECO:0000259" key="15">
    <source>
        <dbReference type="SMART" id="SM00474"/>
    </source>
</evidence>
<reference evidence="16 17" key="1">
    <citation type="submission" date="2024-01" db="EMBL/GenBank/DDBJ databases">
        <title>The genome of the rayed Mediterranean limpet Patella caerulea (Linnaeus, 1758).</title>
        <authorList>
            <person name="Anh-Thu Weber A."/>
            <person name="Halstead-Nussloch G."/>
        </authorList>
    </citation>
    <scope>NUCLEOTIDE SEQUENCE [LARGE SCALE GENOMIC DNA]</scope>
    <source>
        <strain evidence="16">AATW-2023a</strain>
        <tissue evidence="16">Whole specimen</tissue>
    </source>
</reference>
<evidence type="ECO:0000256" key="5">
    <source>
        <dbReference type="ARBA" id="ARBA00022722"/>
    </source>
</evidence>
<comment type="cofactor">
    <cofactor evidence="2">
        <name>Mg(2+)</name>
        <dbReference type="ChEBI" id="CHEBI:18420"/>
    </cofactor>
</comment>
<sequence length="567" mass="64681">MNMRHRVAIAVPMAVIGGYAVWQLYSYLKHEITKRKLNSGRQPDKIHIVTTAAEWEEIYPIILDHTTHTKIIGLDCEWEIDKSKGIVYPVALLQLATYKGLCVLVRLSCMKSSIPKSLLKLLADRSILKVGVAVKDDGKKLLNDYRIPVQGCLDLRHVLSRVRGYYHCKTRGLKGLADGVLGFTLQKDSLIRCGNWEADVLSDKQIEYAALDALVGIDIYIKLVITKLLGYIPSRMELDKHIYSQADFNRVSTSLCQGLVDIAYKRNVDDTSSAKQSVNGVSNKKNKTSMVRAYSSRIRPLYHNCHLEAPDGQMLCTCDLSKARWYLQKGLGDKVNDDPLTIRLRFEPSGRPETEENYYLQYKDNVCVVCGKSESYIRKFIVPQEYRKYFPYLMKAHTSHDVLLLCPPCHQISSQYDTDVRLQLAAECDAPLESGISSKSIQDQGLQKIKAAAKALTFSRAKIPEKRLKELEETIMTHFGVDVLTDELVQEALDMDIRVYNSEYIPHAQKVVNYKNEHGGLLAFERMWRKHFVDMMNPEFLPPLWSIDHTHQQIAKLNKTSGEHHYT</sequence>
<comment type="similarity">
    <text evidence="12">Belongs to the EXD2 family.</text>
</comment>
<dbReference type="InterPro" id="IPR051132">
    <property type="entry name" value="3-5_Exonuclease_domain"/>
</dbReference>
<comment type="cofactor">
    <cofactor evidence="1">
        <name>Mn(2+)</name>
        <dbReference type="ChEBI" id="CHEBI:29035"/>
    </cofactor>
</comment>
<dbReference type="InterPro" id="IPR002562">
    <property type="entry name" value="3'-5'_exonuclease_dom"/>
</dbReference>
<keyword evidence="4 14" id="KW-0812">Transmembrane</keyword>
<keyword evidence="17" id="KW-1185">Reference proteome</keyword>
<dbReference type="Pfam" id="PF01612">
    <property type="entry name" value="DNA_pol_A_exo1"/>
    <property type="match status" value="1"/>
</dbReference>
<accession>A0AAN8PQC9</accession>
<comment type="caution">
    <text evidence="16">The sequence shown here is derived from an EMBL/GenBank/DDBJ whole genome shotgun (WGS) entry which is preliminary data.</text>
</comment>
<dbReference type="InterPro" id="IPR036397">
    <property type="entry name" value="RNaseH_sf"/>
</dbReference>
<evidence type="ECO:0000256" key="7">
    <source>
        <dbReference type="ARBA" id="ARBA00022801"/>
    </source>
</evidence>
<dbReference type="GO" id="GO:0031966">
    <property type="term" value="C:mitochondrial membrane"/>
    <property type="evidence" value="ECO:0007669"/>
    <property type="project" value="UniProtKB-SubCell"/>
</dbReference>
<evidence type="ECO:0000256" key="13">
    <source>
        <dbReference type="ARBA" id="ARBA00069878"/>
    </source>
</evidence>
<dbReference type="PANTHER" id="PTHR13620:SF104">
    <property type="entry name" value="EXONUCLEASE 3'-5' DOMAIN-CONTAINING PROTEIN 2"/>
    <property type="match status" value="1"/>
</dbReference>
<dbReference type="AlphaFoldDB" id="A0AAN8PQC9"/>
<evidence type="ECO:0000256" key="10">
    <source>
        <dbReference type="ARBA" id="ARBA00023128"/>
    </source>
</evidence>
<organism evidence="16 17">
    <name type="scientific">Patella caerulea</name>
    <name type="common">Rayed Mediterranean limpet</name>
    <dbReference type="NCBI Taxonomy" id="87958"/>
    <lineage>
        <taxon>Eukaryota</taxon>
        <taxon>Metazoa</taxon>
        <taxon>Spiralia</taxon>
        <taxon>Lophotrochozoa</taxon>
        <taxon>Mollusca</taxon>
        <taxon>Gastropoda</taxon>
        <taxon>Patellogastropoda</taxon>
        <taxon>Patelloidea</taxon>
        <taxon>Patellidae</taxon>
        <taxon>Patella</taxon>
    </lineage>
</organism>
<evidence type="ECO:0000256" key="2">
    <source>
        <dbReference type="ARBA" id="ARBA00001946"/>
    </source>
</evidence>
<keyword evidence="6" id="KW-0479">Metal-binding</keyword>
<dbReference type="GO" id="GO:0006310">
    <property type="term" value="P:DNA recombination"/>
    <property type="evidence" value="ECO:0007669"/>
    <property type="project" value="UniProtKB-ARBA"/>
</dbReference>
<keyword evidence="7" id="KW-0378">Hydrolase</keyword>
<keyword evidence="11 14" id="KW-0472">Membrane</keyword>
<name>A0AAN8PQC9_PATCE</name>
<evidence type="ECO:0000313" key="17">
    <source>
        <dbReference type="Proteomes" id="UP001347796"/>
    </source>
</evidence>
<evidence type="ECO:0000256" key="8">
    <source>
        <dbReference type="ARBA" id="ARBA00022839"/>
    </source>
</evidence>
<evidence type="ECO:0000256" key="4">
    <source>
        <dbReference type="ARBA" id="ARBA00022692"/>
    </source>
</evidence>
<dbReference type="Proteomes" id="UP001347796">
    <property type="component" value="Unassembled WGS sequence"/>
</dbReference>
<keyword evidence="5" id="KW-0540">Nuclease</keyword>
<dbReference type="SUPFAM" id="SSF53098">
    <property type="entry name" value="Ribonuclease H-like"/>
    <property type="match status" value="1"/>
</dbReference>
<dbReference type="CDD" id="cd06141">
    <property type="entry name" value="WRN_exo"/>
    <property type="match status" value="1"/>
</dbReference>
<evidence type="ECO:0000256" key="14">
    <source>
        <dbReference type="SAM" id="Phobius"/>
    </source>
</evidence>
<dbReference type="GO" id="GO:0046872">
    <property type="term" value="F:metal ion binding"/>
    <property type="evidence" value="ECO:0007669"/>
    <property type="project" value="UniProtKB-KW"/>
</dbReference>
<dbReference type="FunFam" id="3.30.420.10:FF:000041">
    <property type="entry name" value="Exonuclease 3'-5' domain containing 2"/>
    <property type="match status" value="1"/>
</dbReference>
<keyword evidence="8" id="KW-0269">Exonuclease</keyword>
<feature type="transmembrane region" description="Helical" evidence="14">
    <location>
        <begin position="7"/>
        <end position="28"/>
    </location>
</feature>
<keyword evidence="10" id="KW-0496">Mitochondrion</keyword>
<feature type="domain" description="3'-5' exonuclease" evidence="15">
    <location>
        <begin position="49"/>
        <end position="230"/>
    </location>
</feature>
<dbReference type="GO" id="GO:0005634">
    <property type="term" value="C:nucleus"/>
    <property type="evidence" value="ECO:0007669"/>
    <property type="project" value="TreeGrafter"/>
</dbReference>
<evidence type="ECO:0000256" key="12">
    <source>
        <dbReference type="ARBA" id="ARBA00061005"/>
    </source>
</evidence>
<evidence type="ECO:0000256" key="1">
    <source>
        <dbReference type="ARBA" id="ARBA00001936"/>
    </source>
</evidence>
<dbReference type="GO" id="GO:0000175">
    <property type="term" value="F:3'-5'-RNA exonuclease activity"/>
    <property type="evidence" value="ECO:0007669"/>
    <property type="project" value="UniProtKB-ARBA"/>
</dbReference>
<keyword evidence="9 14" id="KW-1133">Transmembrane helix</keyword>
<evidence type="ECO:0000256" key="9">
    <source>
        <dbReference type="ARBA" id="ARBA00022989"/>
    </source>
</evidence>
<gene>
    <name evidence="16" type="ORF">SNE40_017736</name>
</gene>
<evidence type="ECO:0000256" key="6">
    <source>
        <dbReference type="ARBA" id="ARBA00022723"/>
    </source>
</evidence>
<dbReference type="InterPro" id="IPR012337">
    <property type="entry name" value="RNaseH-like_sf"/>
</dbReference>
<evidence type="ECO:0000313" key="16">
    <source>
        <dbReference type="EMBL" id="KAK6174465.1"/>
    </source>
</evidence>
<evidence type="ECO:0000256" key="11">
    <source>
        <dbReference type="ARBA" id="ARBA00023136"/>
    </source>
</evidence>
<protein>
    <recommendedName>
        <fullName evidence="13">Exonuclease 3'-5' domain-containing protein 2</fullName>
    </recommendedName>
</protein>
<comment type="subcellular location">
    <subcellularLocation>
        <location evidence="3">Mitochondrion membrane</location>
    </subcellularLocation>
</comment>
<dbReference type="PANTHER" id="PTHR13620">
    <property type="entry name" value="3-5 EXONUCLEASE"/>
    <property type="match status" value="1"/>
</dbReference>
<evidence type="ECO:0000256" key="3">
    <source>
        <dbReference type="ARBA" id="ARBA00004325"/>
    </source>
</evidence>
<dbReference type="GO" id="GO:0003676">
    <property type="term" value="F:nucleic acid binding"/>
    <property type="evidence" value="ECO:0007669"/>
    <property type="project" value="InterPro"/>
</dbReference>
<dbReference type="EMBL" id="JAZGQO010000011">
    <property type="protein sequence ID" value="KAK6174465.1"/>
    <property type="molecule type" value="Genomic_DNA"/>
</dbReference>